<dbReference type="Pfam" id="PF04085">
    <property type="entry name" value="MreC"/>
    <property type="match status" value="1"/>
</dbReference>
<dbReference type="KEGG" id="tjr:TherJR_2545"/>
<gene>
    <name evidence="9" type="ordered locus">TherJR_2545</name>
</gene>
<dbReference type="STRING" id="635013.TherJR_2545"/>
<evidence type="ECO:0000259" key="8">
    <source>
        <dbReference type="Pfam" id="PF04085"/>
    </source>
</evidence>
<dbReference type="PANTHER" id="PTHR34138:SF1">
    <property type="entry name" value="CELL SHAPE-DETERMINING PROTEIN MREC"/>
    <property type="match status" value="1"/>
</dbReference>
<keyword evidence="10" id="KW-1185">Reference proteome</keyword>
<dbReference type="InterPro" id="IPR055342">
    <property type="entry name" value="MreC_beta-barrel_core"/>
</dbReference>
<dbReference type="Gene3D" id="2.40.10.340">
    <property type="entry name" value="Rod shape-determining protein MreC, domain 1"/>
    <property type="match status" value="1"/>
</dbReference>
<dbReference type="PANTHER" id="PTHR34138">
    <property type="entry name" value="CELL SHAPE-DETERMINING PROTEIN MREC"/>
    <property type="match status" value="1"/>
</dbReference>
<keyword evidence="7" id="KW-0472">Membrane</keyword>
<name>D5XBF3_THEPJ</name>
<dbReference type="OrthoDB" id="9792313at2"/>
<evidence type="ECO:0000256" key="6">
    <source>
        <dbReference type="SAM" id="Coils"/>
    </source>
</evidence>
<dbReference type="GO" id="GO:0008360">
    <property type="term" value="P:regulation of cell shape"/>
    <property type="evidence" value="ECO:0007669"/>
    <property type="project" value="UniProtKB-KW"/>
</dbReference>
<keyword evidence="7" id="KW-1133">Transmembrane helix</keyword>
<dbReference type="Proteomes" id="UP000002377">
    <property type="component" value="Chromosome"/>
</dbReference>
<organism evidence="9 10">
    <name type="scientific">Thermincola potens (strain JR)</name>
    <dbReference type="NCBI Taxonomy" id="635013"/>
    <lineage>
        <taxon>Bacteria</taxon>
        <taxon>Bacillati</taxon>
        <taxon>Bacillota</taxon>
        <taxon>Clostridia</taxon>
        <taxon>Eubacteriales</taxon>
        <taxon>Thermincolaceae</taxon>
        <taxon>Thermincola</taxon>
    </lineage>
</organism>
<evidence type="ECO:0000256" key="1">
    <source>
        <dbReference type="ARBA" id="ARBA00009369"/>
    </source>
</evidence>
<dbReference type="AlphaFoldDB" id="D5XBF3"/>
<dbReference type="InterPro" id="IPR042177">
    <property type="entry name" value="Cell/Rod_1"/>
</dbReference>
<dbReference type="RefSeq" id="WP_013121376.1">
    <property type="nucleotide sequence ID" value="NC_014152.1"/>
</dbReference>
<dbReference type="HOGENOM" id="CLU_042663_1_0_9"/>
<dbReference type="eggNOG" id="COG1792">
    <property type="taxonomic scope" value="Bacteria"/>
</dbReference>
<accession>D5XBF3</accession>
<feature type="domain" description="Rod shape-determining protein MreC beta-barrel core" evidence="8">
    <location>
        <begin position="124"/>
        <end position="272"/>
    </location>
</feature>
<evidence type="ECO:0000313" key="10">
    <source>
        <dbReference type="Proteomes" id="UP000002377"/>
    </source>
</evidence>
<dbReference type="PIRSF" id="PIRSF038471">
    <property type="entry name" value="MreC"/>
    <property type="match status" value="1"/>
</dbReference>
<proteinExistence type="inferred from homology"/>
<evidence type="ECO:0000256" key="3">
    <source>
        <dbReference type="ARBA" id="ARBA00022960"/>
    </source>
</evidence>
<keyword evidence="3 5" id="KW-0133">Cell shape</keyword>
<comment type="function">
    <text evidence="5">Involved in formation and maintenance of cell shape.</text>
</comment>
<feature type="transmembrane region" description="Helical" evidence="7">
    <location>
        <begin position="6"/>
        <end position="26"/>
    </location>
</feature>
<evidence type="ECO:0000256" key="4">
    <source>
        <dbReference type="ARBA" id="ARBA00032089"/>
    </source>
</evidence>
<keyword evidence="7" id="KW-0812">Transmembrane</keyword>
<dbReference type="EMBL" id="CP002028">
    <property type="protein sequence ID" value="ADG83382.1"/>
    <property type="molecule type" value="Genomic_DNA"/>
</dbReference>
<dbReference type="GO" id="GO:0005886">
    <property type="term" value="C:plasma membrane"/>
    <property type="evidence" value="ECO:0007669"/>
    <property type="project" value="TreeGrafter"/>
</dbReference>
<dbReference type="NCBIfam" id="TIGR00219">
    <property type="entry name" value="mreC"/>
    <property type="match status" value="1"/>
</dbReference>
<evidence type="ECO:0000256" key="7">
    <source>
        <dbReference type="SAM" id="Phobius"/>
    </source>
</evidence>
<reference evidence="9 10" key="1">
    <citation type="submission" date="2010-05" db="EMBL/GenBank/DDBJ databases">
        <title>Complete sequence of Thermincola sp. JR.</title>
        <authorList>
            <consortium name="US DOE Joint Genome Institute"/>
            <person name="Lucas S."/>
            <person name="Copeland A."/>
            <person name="Lapidus A."/>
            <person name="Cheng J.-F."/>
            <person name="Bruce D."/>
            <person name="Goodwin L."/>
            <person name="Pitluck S."/>
            <person name="Chertkov O."/>
            <person name="Detter J.C."/>
            <person name="Han C."/>
            <person name="Tapia R."/>
            <person name="Land M."/>
            <person name="Hauser L."/>
            <person name="Kyrpides N."/>
            <person name="Mikhailova N."/>
            <person name="Hazen T.C."/>
            <person name="Woyke T."/>
        </authorList>
    </citation>
    <scope>NUCLEOTIDE SEQUENCE [LARGE SCALE GENOMIC DNA]</scope>
    <source>
        <strain evidence="9 10">JR</strain>
    </source>
</reference>
<sequence length="286" mass="31622">MFRYLFNRYTMGVLVVVIGVLVLIHYTSFDRQGLTKAEEIVKDLISPIQAGVMKVTNSISENMSALLSFGKIKKENDELKKQIAELQKQNNLLKEYEYQNLRLREMLDFKDSIAGNYQLVAASVIGHNPSNWFKVITLNRGNADGIKKDMAVVTDKGLVGRIINVAEHSSDVLLILDNNSAVGGIVQVTRTPGVVEGLSDNSGYVRMIHIPKDAPIRENQVVVSSGLGGIFPKGLPIGRVVRIQTQSNGLVKVALIRPFVDFNRLEEVFIIKQIFAPETSGLAEGE</sequence>
<dbReference type="Gene3D" id="2.40.10.350">
    <property type="entry name" value="Rod shape-determining protein MreC, domain 2"/>
    <property type="match status" value="1"/>
</dbReference>
<evidence type="ECO:0000256" key="2">
    <source>
        <dbReference type="ARBA" id="ARBA00013855"/>
    </source>
</evidence>
<evidence type="ECO:0000256" key="5">
    <source>
        <dbReference type="PIRNR" id="PIRNR038471"/>
    </source>
</evidence>
<protein>
    <recommendedName>
        <fullName evidence="2 5">Cell shape-determining protein MreC</fullName>
    </recommendedName>
    <alternativeName>
        <fullName evidence="4 5">Cell shape protein MreC</fullName>
    </alternativeName>
</protein>
<comment type="similarity">
    <text evidence="1 5">Belongs to the MreC family.</text>
</comment>
<dbReference type="InterPro" id="IPR042175">
    <property type="entry name" value="Cell/Rod_MreC_2"/>
</dbReference>
<dbReference type="InterPro" id="IPR007221">
    <property type="entry name" value="MreC"/>
</dbReference>
<feature type="coiled-coil region" evidence="6">
    <location>
        <begin position="69"/>
        <end position="106"/>
    </location>
</feature>
<evidence type="ECO:0000313" key="9">
    <source>
        <dbReference type="EMBL" id="ADG83382.1"/>
    </source>
</evidence>
<keyword evidence="6" id="KW-0175">Coiled coil</keyword>